<dbReference type="PROSITE" id="PS51910">
    <property type="entry name" value="GH18_2"/>
    <property type="match status" value="1"/>
</dbReference>
<dbReference type="SUPFAM" id="SSF54556">
    <property type="entry name" value="Chitinase insertion domain"/>
    <property type="match status" value="1"/>
</dbReference>
<evidence type="ECO:0000313" key="3">
    <source>
        <dbReference type="Proteomes" id="UP000678393"/>
    </source>
</evidence>
<organism evidence="2 3">
    <name type="scientific">Candidula unifasciata</name>
    <dbReference type="NCBI Taxonomy" id="100452"/>
    <lineage>
        <taxon>Eukaryota</taxon>
        <taxon>Metazoa</taxon>
        <taxon>Spiralia</taxon>
        <taxon>Lophotrochozoa</taxon>
        <taxon>Mollusca</taxon>
        <taxon>Gastropoda</taxon>
        <taxon>Heterobranchia</taxon>
        <taxon>Euthyneura</taxon>
        <taxon>Panpulmonata</taxon>
        <taxon>Eupulmonata</taxon>
        <taxon>Stylommatophora</taxon>
        <taxon>Helicina</taxon>
        <taxon>Helicoidea</taxon>
        <taxon>Geomitridae</taxon>
        <taxon>Candidula</taxon>
    </lineage>
</organism>
<dbReference type="PANTHER" id="PTHR11177:SF317">
    <property type="entry name" value="CHITINASE 12-RELATED"/>
    <property type="match status" value="1"/>
</dbReference>
<feature type="domain" description="GH18" evidence="1">
    <location>
        <begin position="5"/>
        <end position="327"/>
    </location>
</feature>
<gene>
    <name evidence="2" type="ORF">CUNI_LOCUS11963</name>
</gene>
<dbReference type="InterPro" id="IPR029070">
    <property type="entry name" value="Chitinase_insertion_sf"/>
</dbReference>
<dbReference type="GO" id="GO:0004568">
    <property type="term" value="F:chitinase activity"/>
    <property type="evidence" value="ECO:0007669"/>
    <property type="project" value="TreeGrafter"/>
</dbReference>
<dbReference type="SUPFAM" id="SSF51445">
    <property type="entry name" value="(Trans)glycosidases"/>
    <property type="match status" value="1"/>
</dbReference>
<dbReference type="GO" id="GO:0005576">
    <property type="term" value="C:extracellular region"/>
    <property type="evidence" value="ECO:0007669"/>
    <property type="project" value="TreeGrafter"/>
</dbReference>
<dbReference type="InterPro" id="IPR001223">
    <property type="entry name" value="Glyco_hydro18_cat"/>
</dbReference>
<dbReference type="GO" id="GO:0006032">
    <property type="term" value="P:chitin catabolic process"/>
    <property type="evidence" value="ECO:0007669"/>
    <property type="project" value="TreeGrafter"/>
</dbReference>
<dbReference type="EMBL" id="CAJHNH020002350">
    <property type="protein sequence ID" value="CAG5126405.1"/>
    <property type="molecule type" value="Genomic_DNA"/>
</dbReference>
<dbReference type="InterPro" id="IPR011583">
    <property type="entry name" value="Chitinase_II/V-like_cat"/>
</dbReference>
<dbReference type="Gene3D" id="3.10.50.10">
    <property type="match status" value="1"/>
</dbReference>
<sequence>SATEYMRACFFHSQSRFREDEINAFFSVKDIDFTLCTHYIYGYAKIDTEEKTIMSVNRDEEEGRLGLYKQFKNGKLTNPEAKTVLTLGGPGGDTDLAFKTLHSKDNTFDTFAQHAIGFLRDKGFDGLNIHWEVQEEEMGKVVLPKLLQALRSAFDGDHVASKLLLIVTGLVVPHSIYSFYNVEPIRKCVDYIFLPMSDLVSRDYASFLDPLYPKPVKLTIDPLLNVNTSISKWWINGTPYNKMVLGVTALGNYVYLKDVLHHDPGDPIERTVLRGTRYNIPNRLAYPEVCNMLKTSRRLYDNVQKSPYLAAGHLWVGYTDTASLAER</sequence>
<dbReference type="Proteomes" id="UP000678393">
    <property type="component" value="Unassembled WGS sequence"/>
</dbReference>
<comment type="caution">
    <text evidence="2">The sequence shown here is derived from an EMBL/GenBank/DDBJ whole genome shotgun (WGS) entry which is preliminary data.</text>
</comment>
<dbReference type="Pfam" id="PF00704">
    <property type="entry name" value="Glyco_hydro_18"/>
    <property type="match status" value="1"/>
</dbReference>
<dbReference type="PANTHER" id="PTHR11177">
    <property type="entry name" value="CHITINASE"/>
    <property type="match status" value="1"/>
</dbReference>
<dbReference type="GO" id="GO:0008061">
    <property type="term" value="F:chitin binding"/>
    <property type="evidence" value="ECO:0007669"/>
    <property type="project" value="InterPro"/>
</dbReference>
<feature type="non-terminal residue" evidence="2">
    <location>
        <position position="1"/>
    </location>
</feature>
<dbReference type="InterPro" id="IPR050314">
    <property type="entry name" value="Glycosyl_Hydrlase_18"/>
</dbReference>
<accession>A0A8S3ZEZ0</accession>
<dbReference type="Gene3D" id="3.20.20.80">
    <property type="entry name" value="Glycosidases"/>
    <property type="match status" value="1"/>
</dbReference>
<name>A0A8S3ZEZ0_9EUPU</name>
<reference evidence="2" key="1">
    <citation type="submission" date="2021-04" db="EMBL/GenBank/DDBJ databases">
        <authorList>
            <consortium name="Molecular Ecology Group"/>
        </authorList>
    </citation>
    <scope>NUCLEOTIDE SEQUENCE</scope>
</reference>
<dbReference type="GO" id="GO:0005975">
    <property type="term" value="P:carbohydrate metabolic process"/>
    <property type="evidence" value="ECO:0007669"/>
    <property type="project" value="InterPro"/>
</dbReference>
<dbReference type="AlphaFoldDB" id="A0A8S3ZEZ0"/>
<proteinExistence type="predicted"/>
<dbReference type="InterPro" id="IPR017853">
    <property type="entry name" value="GH"/>
</dbReference>
<dbReference type="SMART" id="SM00636">
    <property type="entry name" value="Glyco_18"/>
    <property type="match status" value="1"/>
</dbReference>
<keyword evidence="3" id="KW-1185">Reference proteome</keyword>
<protein>
    <recommendedName>
        <fullName evidence="1">GH18 domain-containing protein</fullName>
    </recommendedName>
</protein>
<feature type="non-terminal residue" evidence="2">
    <location>
        <position position="327"/>
    </location>
</feature>
<evidence type="ECO:0000259" key="1">
    <source>
        <dbReference type="PROSITE" id="PS51910"/>
    </source>
</evidence>
<dbReference type="OrthoDB" id="76388at2759"/>
<evidence type="ECO:0000313" key="2">
    <source>
        <dbReference type="EMBL" id="CAG5126405.1"/>
    </source>
</evidence>